<dbReference type="Proteomes" id="UP000178129">
    <property type="component" value="Unassembled WGS sequence"/>
</dbReference>
<dbReference type="InParanoid" id="A0A1E1L9I8"/>
<dbReference type="STRING" id="914237.A0A1E1L9I8"/>
<evidence type="ECO:0000313" key="2">
    <source>
        <dbReference type="Proteomes" id="UP000178129"/>
    </source>
</evidence>
<evidence type="ECO:0000313" key="1">
    <source>
        <dbReference type="EMBL" id="CZT07240.1"/>
    </source>
</evidence>
<dbReference type="EMBL" id="FJUW01000042">
    <property type="protein sequence ID" value="CZT07240.1"/>
    <property type="molecule type" value="Genomic_DNA"/>
</dbReference>
<dbReference type="AlphaFoldDB" id="A0A1E1L9I8"/>
<reference evidence="2" key="1">
    <citation type="submission" date="2016-03" db="EMBL/GenBank/DDBJ databases">
        <authorList>
            <person name="Ploux O."/>
        </authorList>
    </citation>
    <scope>NUCLEOTIDE SEQUENCE [LARGE SCALE GENOMIC DNA]</scope>
    <source>
        <strain evidence="2">UK7</strain>
    </source>
</reference>
<gene>
    <name evidence="1" type="ORF">RCO7_07256</name>
</gene>
<proteinExistence type="predicted"/>
<name>A0A1E1L9I8_9HELO</name>
<sequence length="236" mass="26887">MSSHPEGNPSFSSIYNHLTDDKKFSAPLLPPAKPHSTTLTSQIASLQLHPSLEAALHLLNADLPSAHFLVRHMQSAPKYEGMYLHGILHRIEGDLHNARCWYSDVNESEVYRKIWAEGKTFKDVKDSVNAGDDARKWMKSSYGLGGEDEGLLDKGQKFLNRVQAFQQMKAKDRKDGERAWLEKESMREISRVIEWCMEQFGVQKWEDASSAWVKDNEEIKGISQEMTSGGKGYRKF</sequence>
<keyword evidence="2" id="KW-1185">Reference proteome</keyword>
<comment type="caution">
    <text evidence="1">The sequence shown here is derived from an EMBL/GenBank/DDBJ whole genome shotgun (WGS) entry which is preliminary data.</text>
</comment>
<organism evidence="1 2">
    <name type="scientific">Rhynchosporium graminicola</name>
    <dbReference type="NCBI Taxonomy" id="2792576"/>
    <lineage>
        <taxon>Eukaryota</taxon>
        <taxon>Fungi</taxon>
        <taxon>Dikarya</taxon>
        <taxon>Ascomycota</taxon>
        <taxon>Pezizomycotina</taxon>
        <taxon>Leotiomycetes</taxon>
        <taxon>Helotiales</taxon>
        <taxon>Ploettnerulaceae</taxon>
        <taxon>Rhynchosporium</taxon>
    </lineage>
</organism>
<protein>
    <submittedName>
        <fullName evidence="1">Uncharacterized protein</fullName>
    </submittedName>
</protein>
<accession>A0A1E1L9I8</accession>